<evidence type="ECO:0000256" key="5">
    <source>
        <dbReference type="ARBA" id="ARBA00023242"/>
    </source>
</evidence>
<keyword evidence="2" id="KW-0805">Transcription regulation</keyword>
<sequence length="854" mass="96128">MQYTPWPEQPIFKISSTESGYSNVESSSHLISRQETDHLLPNRKMAIPRLAEGAESAFSAPGRFHRRHVSRACESCRQRKTKCTGDKSGCRNCREAGIICCYTDGKREKSKRQLASLEAKIQTYEDVLKNLSSRFGITNEQLMNLALTVEGTTSQALHSDMRTSFPEDKRLPYASNSEKTLFVDPACCVDCIKEDFNKDEVSQATGFIGQSSEISWIQTLSRELNRGLDTDKPSETMLSLPEPDGGIVSISNYHLDYQEMPIVERAEAYALPSKDVATKLYKTYLDWVHPSFPIIGITPFGPQFQAFFSNLTLRPGNKWLAILNLVFAIAARYAYISEVDWPLMKNDHCLYFSRARVLSMDDRHFHHPDLQQLQVEGLTALYLLALGHINRAWRFCGSAVQGALSLGLHLRNMGEFATDISREIRYRVWWSLYMIDHRLGMITGRPSCIDDNVHTTPLPVPFDEDDFEKEEVIVWLKRSPGAGFIHPGGVAILQFDPQARQPMTVPKVTDTVAIPSCGSLYFFHLIQLTLIAKRMSAKLYNPPVARSSWLGIEFAIQGLTSDLESWLLSLPKDYDFTSTQPSQTTQSIAQQRTSLALLFYSTKISITRPCLRRLSSVNQDKKIQDFCRRTAAECVESACHMLRLFPEDLDAATLYKMSPWWCVLHFLMQATAVLLLELAFGVQHVPEKVSMVSKAAEKAHEWLGILARTSRASEKARLLCDGFMRRIEQIAVIDTSNSPYADHAVGTSQDNDIPVPPSSTGAKEISFVHDTRRYEMEDGSLPPLEPSSTIIAPSSTYQTPGSFDSIKTDRDTAAQTPYDDGLPYDPSTGQIIGSFFPSNLALDFDVRDYYLEEL</sequence>
<dbReference type="Proteomes" id="UP000188318">
    <property type="component" value="Unassembled WGS sequence"/>
</dbReference>
<dbReference type="AlphaFoldDB" id="A0A1R3RM13"/>
<dbReference type="EMBL" id="KV907500">
    <property type="protein sequence ID" value="OOF95528.1"/>
    <property type="molecule type" value="Genomic_DNA"/>
</dbReference>
<feature type="domain" description="Zn(2)-C6 fungal-type" evidence="7">
    <location>
        <begin position="72"/>
        <end position="102"/>
    </location>
</feature>
<evidence type="ECO:0000256" key="1">
    <source>
        <dbReference type="ARBA" id="ARBA00022723"/>
    </source>
</evidence>
<dbReference type="SUPFAM" id="SSF57701">
    <property type="entry name" value="Zn2/Cys6 DNA-binding domain"/>
    <property type="match status" value="1"/>
</dbReference>
<proteinExistence type="predicted"/>
<dbReference type="OrthoDB" id="5296287at2759"/>
<dbReference type="VEuPathDB" id="FungiDB:ASPCADRAFT_397219"/>
<keyword evidence="4" id="KW-0804">Transcription</keyword>
<dbReference type="GO" id="GO:0000981">
    <property type="term" value="F:DNA-binding transcription factor activity, RNA polymerase II-specific"/>
    <property type="evidence" value="ECO:0007669"/>
    <property type="project" value="InterPro"/>
</dbReference>
<dbReference type="CDD" id="cd12148">
    <property type="entry name" value="fungal_TF_MHR"/>
    <property type="match status" value="1"/>
</dbReference>
<dbReference type="GO" id="GO:0006351">
    <property type="term" value="P:DNA-templated transcription"/>
    <property type="evidence" value="ECO:0007669"/>
    <property type="project" value="InterPro"/>
</dbReference>
<evidence type="ECO:0000259" key="7">
    <source>
        <dbReference type="PROSITE" id="PS50048"/>
    </source>
</evidence>
<dbReference type="GO" id="GO:0003677">
    <property type="term" value="F:DNA binding"/>
    <property type="evidence" value="ECO:0007669"/>
    <property type="project" value="UniProtKB-KW"/>
</dbReference>
<feature type="coiled-coil region" evidence="6">
    <location>
        <begin position="107"/>
        <end position="134"/>
    </location>
</feature>
<evidence type="ECO:0000256" key="6">
    <source>
        <dbReference type="SAM" id="Coils"/>
    </source>
</evidence>
<accession>A0A1R3RM13</accession>
<dbReference type="InterPro" id="IPR036864">
    <property type="entry name" value="Zn2-C6_fun-type_DNA-bd_sf"/>
</dbReference>
<dbReference type="Pfam" id="PF04082">
    <property type="entry name" value="Fungal_trans"/>
    <property type="match status" value="1"/>
</dbReference>
<evidence type="ECO:0000256" key="3">
    <source>
        <dbReference type="ARBA" id="ARBA00023125"/>
    </source>
</evidence>
<dbReference type="InterPro" id="IPR001138">
    <property type="entry name" value="Zn2Cys6_DnaBD"/>
</dbReference>
<keyword evidence="6" id="KW-0175">Coiled coil</keyword>
<evidence type="ECO:0000313" key="8">
    <source>
        <dbReference type="EMBL" id="OOF95528.1"/>
    </source>
</evidence>
<dbReference type="Pfam" id="PF00172">
    <property type="entry name" value="Zn_clus"/>
    <property type="match status" value="1"/>
</dbReference>
<organism evidence="8 9">
    <name type="scientific">Aspergillus carbonarius (strain ITEM 5010)</name>
    <dbReference type="NCBI Taxonomy" id="602072"/>
    <lineage>
        <taxon>Eukaryota</taxon>
        <taxon>Fungi</taxon>
        <taxon>Dikarya</taxon>
        <taxon>Ascomycota</taxon>
        <taxon>Pezizomycotina</taxon>
        <taxon>Eurotiomycetes</taxon>
        <taxon>Eurotiomycetidae</taxon>
        <taxon>Eurotiales</taxon>
        <taxon>Aspergillaceae</taxon>
        <taxon>Aspergillus</taxon>
        <taxon>Aspergillus subgen. Circumdati</taxon>
    </lineage>
</organism>
<dbReference type="Gene3D" id="4.10.240.10">
    <property type="entry name" value="Zn(2)-C6 fungal-type DNA-binding domain"/>
    <property type="match status" value="1"/>
</dbReference>
<keyword evidence="5" id="KW-0539">Nucleus</keyword>
<dbReference type="SMART" id="SM00906">
    <property type="entry name" value="Fungal_trans"/>
    <property type="match status" value="1"/>
</dbReference>
<keyword evidence="9" id="KW-1185">Reference proteome</keyword>
<protein>
    <recommendedName>
        <fullName evidence="7">Zn(2)-C6 fungal-type domain-containing protein</fullName>
    </recommendedName>
</protein>
<dbReference type="GO" id="GO:0009893">
    <property type="term" value="P:positive regulation of metabolic process"/>
    <property type="evidence" value="ECO:0007669"/>
    <property type="project" value="UniProtKB-ARBA"/>
</dbReference>
<keyword evidence="1" id="KW-0479">Metal-binding</keyword>
<dbReference type="PROSITE" id="PS00463">
    <property type="entry name" value="ZN2_CY6_FUNGAL_1"/>
    <property type="match status" value="1"/>
</dbReference>
<dbReference type="PROSITE" id="PS50048">
    <property type="entry name" value="ZN2_CY6_FUNGAL_2"/>
    <property type="match status" value="1"/>
</dbReference>
<dbReference type="InterPro" id="IPR053230">
    <property type="entry name" value="Trans_reg_galc"/>
</dbReference>
<dbReference type="PANTHER" id="PTHR47654:SF3">
    <property type="entry name" value="ZN(II)2CYS6 TRANSCRIPTION FACTOR (EUROFUNG)"/>
    <property type="match status" value="1"/>
</dbReference>
<reference evidence="9" key="1">
    <citation type="journal article" date="2017" name="Genome Biol.">
        <title>Comparative genomics reveals high biological diversity and specific adaptations in the industrially and medically important fungal genus Aspergillus.</title>
        <authorList>
            <person name="de Vries R.P."/>
            <person name="Riley R."/>
            <person name="Wiebenga A."/>
            <person name="Aguilar-Osorio G."/>
            <person name="Amillis S."/>
            <person name="Uchima C.A."/>
            <person name="Anderluh G."/>
            <person name="Asadollahi M."/>
            <person name="Askin M."/>
            <person name="Barry K."/>
            <person name="Battaglia E."/>
            <person name="Bayram O."/>
            <person name="Benocci T."/>
            <person name="Braus-Stromeyer S.A."/>
            <person name="Caldana C."/>
            <person name="Canovas D."/>
            <person name="Cerqueira G.C."/>
            <person name="Chen F."/>
            <person name="Chen W."/>
            <person name="Choi C."/>
            <person name="Clum A."/>
            <person name="Dos Santos R.A."/>
            <person name="Damasio A.R."/>
            <person name="Diallinas G."/>
            <person name="Emri T."/>
            <person name="Fekete E."/>
            <person name="Flipphi M."/>
            <person name="Freyberg S."/>
            <person name="Gallo A."/>
            <person name="Gournas C."/>
            <person name="Habgood R."/>
            <person name="Hainaut M."/>
            <person name="Harispe M.L."/>
            <person name="Henrissat B."/>
            <person name="Hilden K.S."/>
            <person name="Hope R."/>
            <person name="Hossain A."/>
            <person name="Karabika E."/>
            <person name="Karaffa L."/>
            <person name="Karanyi Z."/>
            <person name="Krasevec N."/>
            <person name="Kuo A."/>
            <person name="Kusch H."/>
            <person name="LaButti K."/>
            <person name="Lagendijk E.L."/>
            <person name="Lapidus A."/>
            <person name="Levasseur A."/>
            <person name="Lindquist E."/>
            <person name="Lipzen A."/>
            <person name="Logrieco A.F."/>
            <person name="MacCabe A."/>
            <person name="Maekelae M.R."/>
            <person name="Malavazi I."/>
            <person name="Melin P."/>
            <person name="Meyer V."/>
            <person name="Mielnichuk N."/>
            <person name="Miskei M."/>
            <person name="Molnar A.P."/>
            <person name="Mule G."/>
            <person name="Ngan C.Y."/>
            <person name="Orejas M."/>
            <person name="Orosz E."/>
            <person name="Ouedraogo J.P."/>
            <person name="Overkamp K.M."/>
            <person name="Park H.-S."/>
            <person name="Perrone G."/>
            <person name="Piumi F."/>
            <person name="Punt P.J."/>
            <person name="Ram A.F."/>
            <person name="Ramon A."/>
            <person name="Rauscher S."/>
            <person name="Record E."/>
            <person name="Riano-Pachon D.M."/>
            <person name="Robert V."/>
            <person name="Roehrig J."/>
            <person name="Ruller R."/>
            <person name="Salamov A."/>
            <person name="Salih N.S."/>
            <person name="Samson R.A."/>
            <person name="Sandor E."/>
            <person name="Sanguinetti M."/>
            <person name="Schuetze T."/>
            <person name="Sepcic K."/>
            <person name="Shelest E."/>
            <person name="Sherlock G."/>
            <person name="Sophianopoulou V."/>
            <person name="Squina F.M."/>
            <person name="Sun H."/>
            <person name="Susca A."/>
            <person name="Todd R.B."/>
            <person name="Tsang A."/>
            <person name="Unkles S.E."/>
            <person name="van de Wiele N."/>
            <person name="van Rossen-Uffink D."/>
            <person name="Oliveira J.V."/>
            <person name="Vesth T.C."/>
            <person name="Visser J."/>
            <person name="Yu J.-H."/>
            <person name="Zhou M."/>
            <person name="Andersen M.R."/>
            <person name="Archer D.B."/>
            <person name="Baker S.E."/>
            <person name="Benoit I."/>
            <person name="Brakhage A.A."/>
            <person name="Braus G.H."/>
            <person name="Fischer R."/>
            <person name="Frisvad J.C."/>
            <person name="Goldman G.H."/>
            <person name="Houbraken J."/>
            <person name="Oakley B."/>
            <person name="Pocsi I."/>
            <person name="Scazzocchio C."/>
            <person name="Seiboth B."/>
            <person name="vanKuyk P.A."/>
            <person name="Wortman J."/>
            <person name="Dyer P.S."/>
            <person name="Grigoriev I.V."/>
        </authorList>
    </citation>
    <scope>NUCLEOTIDE SEQUENCE [LARGE SCALE GENOMIC DNA]</scope>
    <source>
        <strain evidence="9">ITEM 5010</strain>
    </source>
</reference>
<dbReference type="PANTHER" id="PTHR47654">
    <property type="entry name" value="ZN(II)2CYS6 TRANSCRIPTION FACTOR (EUROFUNG)-RELATED"/>
    <property type="match status" value="1"/>
</dbReference>
<keyword evidence="3" id="KW-0238">DNA-binding</keyword>
<dbReference type="SMART" id="SM00066">
    <property type="entry name" value="GAL4"/>
    <property type="match status" value="1"/>
</dbReference>
<evidence type="ECO:0000256" key="4">
    <source>
        <dbReference type="ARBA" id="ARBA00023163"/>
    </source>
</evidence>
<dbReference type="OMA" id="PCMSLYF"/>
<gene>
    <name evidence="8" type="ORF">ASPCADRAFT_397219</name>
</gene>
<dbReference type="GO" id="GO:0008270">
    <property type="term" value="F:zinc ion binding"/>
    <property type="evidence" value="ECO:0007669"/>
    <property type="project" value="InterPro"/>
</dbReference>
<evidence type="ECO:0000313" key="9">
    <source>
        <dbReference type="Proteomes" id="UP000188318"/>
    </source>
</evidence>
<evidence type="ECO:0000256" key="2">
    <source>
        <dbReference type="ARBA" id="ARBA00023015"/>
    </source>
</evidence>
<dbReference type="InterPro" id="IPR007219">
    <property type="entry name" value="XnlR_reg_dom"/>
</dbReference>
<name>A0A1R3RM13_ASPC5</name>
<dbReference type="CDD" id="cd00067">
    <property type="entry name" value="GAL4"/>
    <property type="match status" value="1"/>
</dbReference>